<reference evidence="1 2" key="1">
    <citation type="submission" date="2020-10" db="EMBL/GenBank/DDBJ databases">
        <title>Sequencing the genomes of 1000 actinobacteria strains.</title>
        <authorList>
            <person name="Klenk H.-P."/>
        </authorList>
    </citation>
    <scope>NUCLEOTIDE SEQUENCE [LARGE SCALE GENOMIC DNA]</scope>
    <source>
        <strain evidence="1 2">DSM 44653</strain>
    </source>
</reference>
<protein>
    <recommendedName>
        <fullName evidence="3">Addiction module toxin RelE</fullName>
    </recommendedName>
</protein>
<dbReference type="RefSeq" id="WP_086862164.1">
    <property type="nucleotide sequence ID" value="NZ_JADBEG010000001.1"/>
</dbReference>
<evidence type="ECO:0000313" key="2">
    <source>
        <dbReference type="Proteomes" id="UP000631670"/>
    </source>
</evidence>
<accession>A0ABR9IB02</accession>
<comment type="caution">
    <text evidence="1">The sequence shown here is derived from an EMBL/GenBank/DDBJ whole genome shotgun (WGS) entry which is preliminary data.</text>
</comment>
<name>A0ABR9IB02_9PSEU</name>
<proteinExistence type="predicted"/>
<dbReference type="Proteomes" id="UP000631670">
    <property type="component" value="Unassembled WGS sequence"/>
</dbReference>
<dbReference type="EMBL" id="JADBEG010000001">
    <property type="protein sequence ID" value="MBE1500329.1"/>
    <property type="molecule type" value="Genomic_DNA"/>
</dbReference>
<dbReference type="Pfam" id="PF05973">
    <property type="entry name" value="Gp49"/>
    <property type="match status" value="1"/>
</dbReference>
<sequence>MEWEIELHDEVDQWFVDLCRADPVSADRVEEAIDMLAREGPGLGRPLVDRVHGSRLHNLKELRPASAGSSEIRILFAFDPVRRALLLVAGDKAGNWKGWYDRNVPVAEQRFREHLRHGEERGAR</sequence>
<dbReference type="InterPro" id="IPR009241">
    <property type="entry name" value="HigB-like"/>
</dbReference>
<gene>
    <name evidence="1" type="ORF">H4696_007429</name>
</gene>
<keyword evidence="2" id="KW-1185">Reference proteome</keyword>
<evidence type="ECO:0000313" key="1">
    <source>
        <dbReference type="EMBL" id="MBE1500329.1"/>
    </source>
</evidence>
<organism evidence="1 2">
    <name type="scientific">Amycolatopsis lexingtonensis</name>
    <dbReference type="NCBI Taxonomy" id="218822"/>
    <lineage>
        <taxon>Bacteria</taxon>
        <taxon>Bacillati</taxon>
        <taxon>Actinomycetota</taxon>
        <taxon>Actinomycetes</taxon>
        <taxon>Pseudonocardiales</taxon>
        <taxon>Pseudonocardiaceae</taxon>
        <taxon>Amycolatopsis</taxon>
    </lineage>
</organism>
<evidence type="ECO:0008006" key="3">
    <source>
        <dbReference type="Google" id="ProtNLM"/>
    </source>
</evidence>